<dbReference type="PANTHER" id="PTHR24305">
    <property type="entry name" value="CYTOCHROME P450"/>
    <property type="match status" value="1"/>
</dbReference>
<evidence type="ECO:0000313" key="10">
    <source>
        <dbReference type="EMBL" id="KAI1866402.1"/>
    </source>
</evidence>
<keyword evidence="5" id="KW-0560">Oxidoreductase</keyword>
<keyword evidence="4 8" id="KW-0479">Metal-binding</keyword>
<dbReference type="PANTHER" id="PTHR24305:SF77">
    <property type="entry name" value="CYTOCHROME P450 MONOOXYGENASE"/>
    <property type="match status" value="1"/>
</dbReference>
<comment type="caution">
    <text evidence="10">The sequence shown here is derived from an EMBL/GenBank/DDBJ whole genome shotgun (WGS) entry which is preliminary data.</text>
</comment>
<keyword evidence="9" id="KW-1133">Transmembrane helix</keyword>
<keyword evidence="9" id="KW-0472">Membrane</keyword>
<comment type="cofactor">
    <cofactor evidence="1 8">
        <name>heme</name>
        <dbReference type="ChEBI" id="CHEBI:30413"/>
    </cofactor>
</comment>
<dbReference type="AlphaFoldDB" id="A0A9P9WJA4"/>
<evidence type="ECO:0000256" key="3">
    <source>
        <dbReference type="ARBA" id="ARBA00022617"/>
    </source>
</evidence>
<dbReference type="PRINTS" id="PR00463">
    <property type="entry name" value="EP450I"/>
</dbReference>
<dbReference type="GO" id="GO:0016705">
    <property type="term" value="F:oxidoreductase activity, acting on paired donors, with incorporation or reduction of molecular oxygen"/>
    <property type="evidence" value="ECO:0007669"/>
    <property type="project" value="InterPro"/>
</dbReference>
<evidence type="ECO:0000313" key="11">
    <source>
        <dbReference type="Proteomes" id="UP000829685"/>
    </source>
</evidence>
<evidence type="ECO:0000256" key="4">
    <source>
        <dbReference type="ARBA" id="ARBA00022723"/>
    </source>
</evidence>
<evidence type="ECO:0008006" key="12">
    <source>
        <dbReference type="Google" id="ProtNLM"/>
    </source>
</evidence>
<keyword evidence="6 8" id="KW-0408">Iron</keyword>
<dbReference type="Gene3D" id="1.10.630.10">
    <property type="entry name" value="Cytochrome P450"/>
    <property type="match status" value="1"/>
</dbReference>
<dbReference type="Pfam" id="PF00067">
    <property type="entry name" value="p450"/>
    <property type="match status" value="1"/>
</dbReference>
<evidence type="ECO:0000256" key="2">
    <source>
        <dbReference type="ARBA" id="ARBA00010617"/>
    </source>
</evidence>
<dbReference type="Proteomes" id="UP000829685">
    <property type="component" value="Unassembled WGS sequence"/>
</dbReference>
<keyword evidence="11" id="KW-1185">Reference proteome</keyword>
<feature type="binding site" description="axial binding residue" evidence="8">
    <location>
        <position position="422"/>
    </location>
    <ligand>
        <name>heme</name>
        <dbReference type="ChEBI" id="CHEBI:30413"/>
    </ligand>
    <ligandPart>
        <name>Fe</name>
        <dbReference type="ChEBI" id="CHEBI:18248"/>
    </ligandPart>
</feature>
<keyword evidence="7" id="KW-0503">Monooxygenase</keyword>
<dbReference type="EMBL" id="JAFIMR010000020">
    <property type="protein sequence ID" value="KAI1866402.1"/>
    <property type="molecule type" value="Genomic_DNA"/>
</dbReference>
<evidence type="ECO:0000256" key="1">
    <source>
        <dbReference type="ARBA" id="ARBA00001971"/>
    </source>
</evidence>
<name>A0A9P9WJA4_9PEZI</name>
<proteinExistence type="inferred from homology"/>
<dbReference type="GO" id="GO:0004497">
    <property type="term" value="F:monooxygenase activity"/>
    <property type="evidence" value="ECO:0007669"/>
    <property type="project" value="UniProtKB-KW"/>
</dbReference>
<feature type="transmembrane region" description="Helical" evidence="9">
    <location>
        <begin position="6"/>
        <end position="29"/>
    </location>
</feature>
<dbReference type="PRINTS" id="PR00385">
    <property type="entry name" value="P450"/>
</dbReference>
<keyword evidence="3 8" id="KW-0349">Heme</keyword>
<accession>A0A9P9WJA4</accession>
<dbReference type="InterPro" id="IPR036396">
    <property type="entry name" value="Cyt_P450_sf"/>
</dbReference>
<gene>
    <name evidence="10" type="ORF">JX265_007703</name>
</gene>
<evidence type="ECO:0000256" key="9">
    <source>
        <dbReference type="SAM" id="Phobius"/>
    </source>
</evidence>
<keyword evidence="9" id="KW-0812">Transmembrane</keyword>
<reference evidence="10" key="1">
    <citation type="submission" date="2021-03" db="EMBL/GenBank/DDBJ databases">
        <title>Revisited historic fungal species revealed as producer of novel bioactive compounds through whole genome sequencing and comparative genomics.</title>
        <authorList>
            <person name="Vignolle G.A."/>
            <person name="Hochenegger N."/>
            <person name="Mach R.L."/>
            <person name="Mach-Aigner A.R."/>
            <person name="Javad Rahimi M."/>
            <person name="Salim K.A."/>
            <person name="Chan C.M."/>
            <person name="Lim L.B.L."/>
            <person name="Cai F."/>
            <person name="Druzhinina I.S."/>
            <person name="U'Ren J.M."/>
            <person name="Derntl C."/>
        </authorList>
    </citation>
    <scope>NUCLEOTIDE SEQUENCE</scope>
    <source>
        <strain evidence="10">TUCIM 5799</strain>
    </source>
</reference>
<evidence type="ECO:0000256" key="7">
    <source>
        <dbReference type="ARBA" id="ARBA00023033"/>
    </source>
</evidence>
<dbReference type="InterPro" id="IPR050121">
    <property type="entry name" value="Cytochrome_P450_monoxygenase"/>
</dbReference>
<protein>
    <recommendedName>
        <fullName evidence="12">Cytochrome P450</fullName>
    </recommendedName>
</protein>
<dbReference type="GO" id="GO:0020037">
    <property type="term" value="F:heme binding"/>
    <property type="evidence" value="ECO:0007669"/>
    <property type="project" value="InterPro"/>
</dbReference>
<dbReference type="SUPFAM" id="SSF48264">
    <property type="entry name" value="Cytochrome P450"/>
    <property type="match status" value="1"/>
</dbReference>
<dbReference type="GO" id="GO:0005506">
    <property type="term" value="F:iron ion binding"/>
    <property type="evidence" value="ECO:0007669"/>
    <property type="project" value="InterPro"/>
</dbReference>
<evidence type="ECO:0000256" key="6">
    <source>
        <dbReference type="ARBA" id="ARBA00023004"/>
    </source>
</evidence>
<evidence type="ECO:0000256" key="5">
    <source>
        <dbReference type="ARBA" id="ARBA00023002"/>
    </source>
</evidence>
<dbReference type="InterPro" id="IPR001128">
    <property type="entry name" value="Cyt_P450"/>
</dbReference>
<organism evidence="10 11">
    <name type="scientific">Neoarthrinium moseri</name>
    <dbReference type="NCBI Taxonomy" id="1658444"/>
    <lineage>
        <taxon>Eukaryota</taxon>
        <taxon>Fungi</taxon>
        <taxon>Dikarya</taxon>
        <taxon>Ascomycota</taxon>
        <taxon>Pezizomycotina</taxon>
        <taxon>Sordariomycetes</taxon>
        <taxon>Xylariomycetidae</taxon>
        <taxon>Amphisphaeriales</taxon>
        <taxon>Apiosporaceae</taxon>
        <taxon>Neoarthrinium</taxon>
    </lineage>
</organism>
<dbReference type="CDD" id="cd11060">
    <property type="entry name" value="CYP57A1-like"/>
    <property type="match status" value="1"/>
</dbReference>
<comment type="similarity">
    <text evidence="2">Belongs to the cytochrome P450 family.</text>
</comment>
<dbReference type="InterPro" id="IPR002401">
    <property type="entry name" value="Cyt_P450_E_grp-I"/>
</dbReference>
<evidence type="ECO:0000256" key="8">
    <source>
        <dbReference type="PIRSR" id="PIRSR602401-1"/>
    </source>
</evidence>
<sequence length="476" mass="53640">MFGLSSAGLALAGFVLFCPLLATFSYLWVALKVFRGKGLEYEHLRKYGSMVRVGPNYVLTDDPETIRQINGARSIHHRDDWYRGAKLDPDTDTTISHRFAGPHDNYKAKASFGYSGRDTIDFEVTVDEQIIHLIEVIKAQHLSKPDQLNPLDFAHYIRYFTLDTITAVAFGKRFGFIEGGDLYGYTASIEKLLGLVATAGDVPLLRKIFISPFVARFFAPKPTDSWGIGKVMGLAHETVEDRLKSKEKHSDMVSSFLRHGLTAKEIKAESLVQLMAGADTTATVIRTGMLYLSTCPRVYQRLREEMKEAISSGKVSSPIRVDEAKQLPYLQAVIYESFRMRPPATYGFYKKVPPGGETYQGKFLPEGTAIGSNFPAMVRLESVFGQDSQRFRPERFLDCSAEKKTDMIRVVELLFGYGRWQCAGKVLALVELNKIFFELVRAFDWQVIYPGQAWDEEAFTATVQKDLWMSITEAST</sequence>